<feature type="transmembrane region" description="Helical" evidence="1">
    <location>
        <begin position="56"/>
        <end position="77"/>
    </location>
</feature>
<reference evidence="2" key="2">
    <citation type="submission" date="2023-03" db="EMBL/GenBank/DDBJ databases">
        <authorList>
            <person name="Inwood S.N."/>
            <person name="Skelly J.G."/>
            <person name="Guhlin J."/>
            <person name="Harrop T.W.R."/>
            <person name="Goldson S.G."/>
            <person name="Dearden P.K."/>
        </authorList>
    </citation>
    <scope>NUCLEOTIDE SEQUENCE</scope>
    <source>
        <strain evidence="2">Lincoln</strain>
        <tissue evidence="2">Whole body</tissue>
    </source>
</reference>
<dbReference type="PANTHER" id="PTHR34609">
    <property type="entry name" value="GEO08273P1-RELATED"/>
    <property type="match status" value="1"/>
</dbReference>
<feature type="transmembrane region" description="Helical" evidence="1">
    <location>
        <begin position="12"/>
        <end position="36"/>
    </location>
</feature>
<feature type="transmembrane region" description="Helical" evidence="1">
    <location>
        <begin position="84"/>
        <end position="104"/>
    </location>
</feature>
<protein>
    <submittedName>
        <fullName evidence="2">Uncharacterized protein</fullName>
    </submittedName>
</protein>
<dbReference type="InterPro" id="IPR053077">
    <property type="entry name" value="MARVEL_domain_protein_3"/>
</dbReference>
<evidence type="ECO:0000256" key="1">
    <source>
        <dbReference type="SAM" id="Phobius"/>
    </source>
</evidence>
<keyword evidence="1" id="KW-0812">Transmembrane</keyword>
<organism evidence="2 3">
    <name type="scientific">Microctonus hyperodae</name>
    <name type="common">Parasitoid wasp</name>
    <dbReference type="NCBI Taxonomy" id="165561"/>
    <lineage>
        <taxon>Eukaryota</taxon>
        <taxon>Metazoa</taxon>
        <taxon>Ecdysozoa</taxon>
        <taxon>Arthropoda</taxon>
        <taxon>Hexapoda</taxon>
        <taxon>Insecta</taxon>
        <taxon>Pterygota</taxon>
        <taxon>Neoptera</taxon>
        <taxon>Endopterygota</taxon>
        <taxon>Hymenoptera</taxon>
        <taxon>Apocrita</taxon>
        <taxon>Ichneumonoidea</taxon>
        <taxon>Braconidae</taxon>
        <taxon>Euphorinae</taxon>
        <taxon>Microctonus</taxon>
    </lineage>
</organism>
<keyword evidence="1" id="KW-0472">Membrane</keyword>
<reference evidence="2" key="1">
    <citation type="journal article" date="2023" name="bioRxiv">
        <title>Scaffold-level genome assemblies of two parasitoid biocontrol wasps reveal the parthenogenesis mechanism and an associated novel virus.</title>
        <authorList>
            <person name="Inwood S."/>
            <person name="Skelly J."/>
            <person name="Guhlin J."/>
            <person name="Harrop T."/>
            <person name="Goldson S."/>
            <person name="Dearden P."/>
        </authorList>
    </citation>
    <scope>NUCLEOTIDE SEQUENCE</scope>
    <source>
        <strain evidence="2">Lincoln</strain>
        <tissue evidence="2">Whole body</tissue>
    </source>
</reference>
<evidence type="ECO:0000313" key="3">
    <source>
        <dbReference type="Proteomes" id="UP001168972"/>
    </source>
</evidence>
<name>A0AA39KNS7_MICHY</name>
<keyword evidence="3" id="KW-1185">Reference proteome</keyword>
<proteinExistence type="predicted"/>
<dbReference type="AlphaFoldDB" id="A0AA39KNS7"/>
<feature type="transmembrane region" description="Helical" evidence="1">
    <location>
        <begin position="116"/>
        <end position="143"/>
    </location>
</feature>
<dbReference type="Proteomes" id="UP001168972">
    <property type="component" value="Unassembled WGS sequence"/>
</dbReference>
<dbReference type="InterPro" id="IPR031720">
    <property type="entry name" value="DUF4728"/>
</dbReference>
<sequence>MQLNSCCRCFSLKAGTLFSGACGIVLSIITLILIFTANIELKMIVLDNLDKNIVKIIFAINLCMTILISTLLIVGALKKNTFMMLPWVVLGILLAVGALVSVLYTSIQFMVNEKIITGVLCLIIGLIFVAVYTYLWFVVYSYFQQLKNEKMNGKIGPYGRPYNYRRP</sequence>
<comment type="caution">
    <text evidence="2">The sequence shown here is derived from an EMBL/GenBank/DDBJ whole genome shotgun (WGS) entry which is preliminary data.</text>
</comment>
<dbReference type="PANTHER" id="PTHR34609:SF17">
    <property type="entry name" value="GEO08273P1-RELATED"/>
    <property type="match status" value="1"/>
</dbReference>
<evidence type="ECO:0000313" key="2">
    <source>
        <dbReference type="EMBL" id="KAK0168162.1"/>
    </source>
</evidence>
<dbReference type="EMBL" id="JAQQBR010001831">
    <property type="protein sequence ID" value="KAK0168162.1"/>
    <property type="molecule type" value="Genomic_DNA"/>
</dbReference>
<keyword evidence="1" id="KW-1133">Transmembrane helix</keyword>
<dbReference type="Pfam" id="PF15860">
    <property type="entry name" value="DUF4728"/>
    <property type="match status" value="1"/>
</dbReference>
<accession>A0AA39KNS7</accession>
<gene>
    <name evidence="2" type="ORF">PV327_001990</name>
</gene>